<sequence>MTAVDESAPDIGYRKPKTRQRMHKEPAILAIPNINEDATERKRVLNVLAQRRYRERKRQEKSRYRAGNGVLTSQSNHAREIGSGSPISRDDSVSEAPILENEPPFSTYLNLSPSPGSASASLSFVSDVDSRAECPATSIETIGACLLLEDPYPNTEDLALSTLRAGESGIEETTVPVELIDTLDPSTLVSLSSSPTVSDNSDTTELSFPDSYYLPVNELTILKGLMRIAIRLRCNTTKIWDLAANSPFNDGTHTALTVQELPQVWRPTVSQLSIPHHPVIDLLPWPNVRDRIIMLMGLPDEARPPAAAGPLAIAQLAYDLEDAAEGVRIWGDDPCESTSWEVGQVLFERWWFVFDRQVIDQSNYWRKLRGAATLSIKS</sequence>
<reference evidence="1" key="1">
    <citation type="submission" date="2022-10" db="EMBL/GenBank/DDBJ databases">
        <title>Genome Sequence of Xylaria curta.</title>
        <authorList>
            <person name="Buettner E."/>
        </authorList>
    </citation>
    <scope>NUCLEOTIDE SEQUENCE</scope>
    <source>
        <strain evidence="1">Babe10</strain>
    </source>
</reference>
<evidence type="ECO:0000313" key="1">
    <source>
        <dbReference type="EMBL" id="KAJ2996642.1"/>
    </source>
</evidence>
<organism evidence="1 2">
    <name type="scientific">Xylaria curta</name>
    <dbReference type="NCBI Taxonomy" id="42375"/>
    <lineage>
        <taxon>Eukaryota</taxon>
        <taxon>Fungi</taxon>
        <taxon>Dikarya</taxon>
        <taxon>Ascomycota</taxon>
        <taxon>Pezizomycotina</taxon>
        <taxon>Sordariomycetes</taxon>
        <taxon>Xylariomycetidae</taxon>
        <taxon>Xylariales</taxon>
        <taxon>Xylariaceae</taxon>
        <taxon>Xylaria</taxon>
    </lineage>
</organism>
<proteinExistence type="predicted"/>
<comment type="caution">
    <text evidence="1">The sequence shown here is derived from an EMBL/GenBank/DDBJ whole genome shotgun (WGS) entry which is preliminary data.</text>
</comment>
<evidence type="ECO:0000313" key="2">
    <source>
        <dbReference type="Proteomes" id="UP001143856"/>
    </source>
</evidence>
<gene>
    <name evidence="1" type="ORF">NUW58_g909</name>
</gene>
<keyword evidence="2" id="KW-1185">Reference proteome</keyword>
<name>A0ACC1PNG1_9PEZI</name>
<dbReference type="Proteomes" id="UP001143856">
    <property type="component" value="Unassembled WGS sequence"/>
</dbReference>
<dbReference type="EMBL" id="JAPDGR010000088">
    <property type="protein sequence ID" value="KAJ2996642.1"/>
    <property type="molecule type" value="Genomic_DNA"/>
</dbReference>
<protein>
    <submittedName>
        <fullName evidence="1">Uncharacterized protein</fullName>
    </submittedName>
</protein>
<accession>A0ACC1PNG1</accession>